<proteinExistence type="predicted"/>
<protein>
    <recommendedName>
        <fullName evidence="4">DUF2798 domain-containing protein</fullName>
    </recommendedName>
</protein>
<dbReference type="AlphaFoldDB" id="A0A1I5XB31"/>
<keyword evidence="1" id="KW-0472">Membrane</keyword>
<dbReference type="OrthoDB" id="7062363at2"/>
<keyword evidence="3" id="KW-1185">Reference proteome</keyword>
<feature type="transmembrane region" description="Helical" evidence="1">
    <location>
        <begin position="54"/>
        <end position="75"/>
    </location>
</feature>
<accession>A0A1I5XB31</accession>
<evidence type="ECO:0000313" key="2">
    <source>
        <dbReference type="EMBL" id="SFQ29094.1"/>
    </source>
</evidence>
<organism evidence="2 3">
    <name type="scientific">Desemzia incerta</name>
    <dbReference type="NCBI Taxonomy" id="82801"/>
    <lineage>
        <taxon>Bacteria</taxon>
        <taxon>Bacillati</taxon>
        <taxon>Bacillota</taxon>
        <taxon>Bacilli</taxon>
        <taxon>Lactobacillales</taxon>
        <taxon>Carnobacteriaceae</taxon>
        <taxon>Desemzia</taxon>
    </lineage>
</organism>
<dbReference type="EMBL" id="FOXW01000004">
    <property type="protein sequence ID" value="SFQ29094.1"/>
    <property type="molecule type" value="Genomic_DNA"/>
</dbReference>
<feature type="transmembrane region" description="Helical" evidence="1">
    <location>
        <begin position="132"/>
        <end position="154"/>
    </location>
</feature>
<keyword evidence="1" id="KW-0812">Transmembrane</keyword>
<name>A0A1I5XB31_9LACT</name>
<feature type="transmembrane region" description="Helical" evidence="1">
    <location>
        <begin position="87"/>
        <end position="112"/>
    </location>
</feature>
<dbReference type="Proteomes" id="UP000199136">
    <property type="component" value="Unassembled WGS sequence"/>
</dbReference>
<evidence type="ECO:0000256" key="1">
    <source>
        <dbReference type="SAM" id="Phobius"/>
    </source>
</evidence>
<sequence>MKEETRMPQNGKEFILFLAVISIISVNTIAPLIMALQFGFTKAVYLQTLKTIPFMWIIVVLIVPFIVEPIVNNLMPKFTQPTDSFNAATLFHIFFSVLIMSILLTVIGTWVGTRTISMEPIKTFFYNWPRNFTIAFFIELVVAQPLARLAMILIHKQRANKTVNS</sequence>
<evidence type="ECO:0000313" key="3">
    <source>
        <dbReference type="Proteomes" id="UP000199136"/>
    </source>
</evidence>
<reference evidence="2 3" key="1">
    <citation type="submission" date="2016-10" db="EMBL/GenBank/DDBJ databases">
        <authorList>
            <person name="de Groot N.N."/>
        </authorList>
    </citation>
    <scope>NUCLEOTIDE SEQUENCE [LARGE SCALE GENOMIC DNA]</scope>
    <source>
        <strain evidence="2 3">DSM 20581</strain>
    </source>
</reference>
<evidence type="ECO:0008006" key="4">
    <source>
        <dbReference type="Google" id="ProtNLM"/>
    </source>
</evidence>
<dbReference type="InterPro" id="IPR021529">
    <property type="entry name" value="DUF2798"/>
</dbReference>
<dbReference type="RefSeq" id="WP_092480368.1">
    <property type="nucleotide sequence ID" value="NZ_FOXW01000004.1"/>
</dbReference>
<gene>
    <name evidence="2" type="ORF">SAMN04488506_1317</name>
</gene>
<feature type="transmembrane region" description="Helical" evidence="1">
    <location>
        <begin position="14"/>
        <end position="34"/>
    </location>
</feature>
<dbReference type="Pfam" id="PF11391">
    <property type="entry name" value="DUF2798"/>
    <property type="match status" value="1"/>
</dbReference>
<dbReference type="STRING" id="82801.SAMN04488506_1317"/>
<keyword evidence="1" id="KW-1133">Transmembrane helix</keyword>